<protein>
    <submittedName>
        <fullName evidence="4">NADPH2:quinone reductase</fullName>
    </submittedName>
</protein>
<dbReference type="InterPro" id="IPR011032">
    <property type="entry name" value="GroES-like_sf"/>
</dbReference>
<dbReference type="STRING" id="1121279.SAMN02745887_02485"/>
<dbReference type="Gene3D" id="3.40.50.720">
    <property type="entry name" value="NAD(P)-binding Rossmann-like Domain"/>
    <property type="match status" value="1"/>
</dbReference>
<dbReference type="InterPro" id="IPR020843">
    <property type="entry name" value="ER"/>
</dbReference>
<dbReference type="InterPro" id="IPR013149">
    <property type="entry name" value="ADH-like_C"/>
</dbReference>
<evidence type="ECO:0000259" key="3">
    <source>
        <dbReference type="SMART" id="SM00829"/>
    </source>
</evidence>
<dbReference type="NCBIfam" id="TIGR02824">
    <property type="entry name" value="quinone_pig3"/>
    <property type="match status" value="1"/>
</dbReference>
<feature type="domain" description="Enoyl reductase (ER)" evidence="3">
    <location>
        <begin position="10"/>
        <end position="320"/>
    </location>
</feature>
<dbReference type="Gene3D" id="3.90.180.10">
    <property type="entry name" value="Medium-chain alcohol dehydrogenases, catalytic domain"/>
    <property type="match status" value="1"/>
</dbReference>
<sequence length="323" mass="33649">MLAVLQTQAGDASTLYLGETARPQPGPGQLLLRVHAVGINRADIVQREGRYPAPAGASPLLGLEVSGEVVEVGAGVSGFAPGEAVFGLVGGGGYAEYAMLDASCALRKPDNLSHAEAASLPEAWMTAWFNLIELGQLKANEQVLIHAGASGVGAAAIQLARLHGAQVACTVGSAAKAAFCRGLGAQRAIEYHRQDFACELKAQGGVDLILDCVGARYLDANLHSLRSDGRLIVIGLMGGANAPLDLGRLLVKRLSLRGSTLRAQPEAVKARLSTALRDTIVPALAKGQLKLTLDRTFPLAEVRAAHAWLEGNHNLGKLVLTLA</sequence>
<evidence type="ECO:0000313" key="4">
    <source>
        <dbReference type="EMBL" id="SFZ77550.1"/>
    </source>
</evidence>
<dbReference type="GO" id="GO:0016651">
    <property type="term" value="F:oxidoreductase activity, acting on NAD(P)H"/>
    <property type="evidence" value="ECO:0007669"/>
    <property type="project" value="TreeGrafter"/>
</dbReference>
<evidence type="ECO:0000256" key="2">
    <source>
        <dbReference type="ARBA" id="ARBA00023002"/>
    </source>
</evidence>
<reference evidence="4 5" key="1">
    <citation type="submission" date="2016-11" db="EMBL/GenBank/DDBJ databases">
        <authorList>
            <person name="Jaros S."/>
            <person name="Januszkiewicz K."/>
            <person name="Wedrychowicz H."/>
        </authorList>
    </citation>
    <scope>NUCLEOTIDE SEQUENCE [LARGE SCALE GENOMIC DNA]</scope>
    <source>
        <strain evidence="4 5">DSM 18899</strain>
    </source>
</reference>
<dbReference type="InterPro" id="IPR013154">
    <property type="entry name" value="ADH-like_N"/>
</dbReference>
<dbReference type="CDD" id="cd05276">
    <property type="entry name" value="p53_inducible_oxidoreductase"/>
    <property type="match status" value="1"/>
</dbReference>
<dbReference type="AlphaFoldDB" id="A0A1K2HL86"/>
<evidence type="ECO:0000313" key="5">
    <source>
        <dbReference type="Proteomes" id="UP000186513"/>
    </source>
</evidence>
<evidence type="ECO:0000256" key="1">
    <source>
        <dbReference type="ARBA" id="ARBA00022857"/>
    </source>
</evidence>
<dbReference type="InterPro" id="IPR036291">
    <property type="entry name" value="NAD(P)-bd_dom_sf"/>
</dbReference>
<proteinExistence type="predicted"/>
<dbReference type="PANTHER" id="PTHR48106">
    <property type="entry name" value="QUINONE OXIDOREDUCTASE PIG3-RELATED"/>
    <property type="match status" value="1"/>
</dbReference>
<dbReference type="Pfam" id="PF00107">
    <property type="entry name" value="ADH_zinc_N"/>
    <property type="match status" value="1"/>
</dbReference>
<dbReference type="PANTHER" id="PTHR48106:SF18">
    <property type="entry name" value="QUINONE OXIDOREDUCTASE PIG3"/>
    <property type="match status" value="1"/>
</dbReference>
<dbReference type="OrthoDB" id="9780520at2"/>
<dbReference type="EMBL" id="FPKR01000009">
    <property type="protein sequence ID" value="SFZ77550.1"/>
    <property type="molecule type" value="Genomic_DNA"/>
</dbReference>
<dbReference type="InterPro" id="IPR014189">
    <property type="entry name" value="Quinone_OxRdtase_PIG3"/>
</dbReference>
<organism evidence="4 5">
    <name type="scientific">Chitinimonas taiwanensis DSM 18899</name>
    <dbReference type="NCBI Taxonomy" id="1121279"/>
    <lineage>
        <taxon>Bacteria</taxon>
        <taxon>Pseudomonadati</taxon>
        <taxon>Pseudomonadota</taxon>
        <taxon>Betaproteobacteria</taxon>
        <taxon>Neisseriales</taxon>
        <taxon>Chitinibacteraceae</taxon>
        <taxon>Chitinimonas</taxon>
    </lineage>
</organism>
<dbReference type="SUPFAM" id="SSF50129">
    <property type="entry name" value="GroES-like"/>
    <property type="match status" value="1"/>
</dbReference>
<keyword evidence="5" id="KW-1185">Reference proteome</keyword>
<accession>A0A1K2HL86</accession>
<keyword evidence="1" id="KW-0521">NADP</keyword>
<dbReference type="RefSeq" id="WP_072428990.1">
    <property type="nucleotide sequence ID" value="NZ_FPKR01000009.1"/>
</dbReference>
<name>A0A1K2HL86_9NEIS</name>
<dbReference type="Pfam" id="PF08240">
    <property type="entry name" value="ADH_N"/>
    <property type="match status" value="1"/>
</dbReference>
<dbReference type="GO" id="GO:0070402">
    <property type="term" value="F:NADPH binding"/>
    <property type="evidence" value="ECO:0007669"/>
    <property type="project" value="TreeGrafter"/>
</dbReference>
<dbReference type="SMART" id="SM00829">
    <property type="entry name" value="PKS_ER"/>
    <property type="match status" value="1"/>
</dbReference>
<dbReference type="SUPFAM" id="SSF51735">
    <property type="entry name" value="NAD(P)-binding Rossmann-fold domains"/>
    <property type="match status" value="1"/>
</dbReference>
<dbReference type="Proteomes" id="UP000186513">
    <property type="component" value="Unassembled WGS sequence"/>
</dbReference>
<gene>
    <name evidence="4" type="ORF">SAMN02745887_02485</name>
</gene>
<keyword evidence="2" id="KW-0560">Oxidoreductase</keyword>